<dbReference type="Proteomes" id="UP001156682">
    <property type="component" value="Unassembled WGS sequence"/>
</dbReference>
<comment type="caution">
    <text evidence="2">The sequence shown here is derived from an EMBL/GenBank/DDBJ whole genome shotgun (WGS) entry which is preliminary data.</text>
</comment>
<proteinExistence type="predicted"/>
<dbReference type="InterPro" id="IPR005135">
    <property type="entry name" value="Endo/exonuclease/phosphatase"/>
</dbReference>
<organism evidence="2 3">
    <name type="scientific">Marinospirillum insulare</name>
    <dbReference type="NCBI Taxonomy" id="217169"/>
    <lineage>
        <taxon>Bacteria</taxon>
        <taxon>Pseudomonadati</taxon>
        <taxon>Pseudomonadota</taxon>
        <taxon>Gammaproteobacteria</taxon>
        <taxon>Oceanospirillales</taxon>
        <taxon>Oceanospirillaceae</taxon>
        <taxon>Marinospirillum</taxon>
    </lineage>
</organism>
<accession>A0ABQ6A0D7</accession>
<dbReference type="Pfam" id="PF03372">
    <property type="entry name" value="Exo_endo_phos"/>
    <property type="match status" value="1"/>
</dbReference>
<keyword evidence="3" id="KW-1185">Reference proteome</keyword>
<dbReference type="RefSeq" id="WP_027851187.1">
    <property type="nucleotide sequence ID" value="NZ_BSOR01000037.1"/>
</dbReference>
<dbReference type="InterPro" id="IPR036691">
    <property type="entry name" value="Endo/exonu/phosph_ase_sf"/>
</dbReference>
<sequence length="244" mass="28170">MLKPTIACPTRFIHQQALVRGEEFGVLCWNTQKSTQNEAFQVALTQLLTRFPSQFLLFQEAKLSLTDEWYLNDWSYALASNIQSKHHVFGVLTASQYAFSEATPKLTLKREFGLATHKSYMVSKHPLPDKQSLLIINVHAINFVSSHYFLKELTLLKEQLLNHQGPLIVAGDFNVWSRQRKLYLLEFSRAAGLKQAYLNDAKNVKSYLNMPLDFIFYRGLWLKEAVAIKTKVSDHNPIYTRFVI</sequence>
<evidence type="ECO:0000259" key="1">
    <source>
        <dbReference type="Pfam" id="PF03372"/>
    </source>
</evidence>
<gene>
    <name evidence="2" type="ORF">GCM10007878_21630</name>
</gene>
<reference evidence="3" key="1">
    <citation type="journal article" date="2019" name="Int. J. Syst. Evol. Microbiol.">
        <title>The Global Catalogue of Microorganisms (GCM) 10K type strain sequencing project: providing services to taxonomists for standard genome sequencing and annotation.</title>
        <authorList>
            <consortium name="The Broad Institute Genomics Platform"/>
            <consortium name="The Broad Institute Genome Sequencing Center for Infectious Disease"/>
            <person name="Wu L."/>
            <person name="Ma J."/>
        </authorList>
    </citation>
    <scope>NUCLEOTIDE SEQUENCE [LARGE SCALE GENOMIC DNA]</scope>
    <source>
        <strain evidence="3">NBRC 100033</strain>
    </source>
</reference>
<evidence type="ECO:0000313" key="2">
    <source>
        <dbReference type="EMBL" id="GLR64725.1"/>
    </source>
</evidence>
<evidence type="ECO:0000313" key="3">
    <source>
        <dbReference type="Proteomes" id="UP001156682"/>
    </source>
</evidence>
<name>A0ABQ6A0D7_9GAMM</name>
<dbReference type="EMBL" id="BSOR01000037">
    <property type="protein sequence ID" value="GLR64725.1"/>
    <property type="molecule type" value="Genomic_DNA"/>
</dbReference>
<protein>
    <submittedName>
        <fullName evidence="2">EEP domain-containing protein</fullName>
    </submittedName>
</protein>
<dbReference type="Gene3D" id="3.60.10.10">
    <property type="entry name" value="Endonuclease/exonuclease/phosphatase"/>
    <property type="match status" value="1"/>
</dbReference>
<dbReference type="SUPFAM" id="SSF56219">
    <property type="entry name" value="DNase I-like"/>
    <property type="match status" value="1"/>
</dbReference>
<feature type="domain" description="Endonuclease/exonuclease/phosphatase" evidence="1">
    <location>
        <begin position="29"/>
        <end position="235"/>
    </location>
</feature>
<dbReference type="NCBIfam" id="NF003842">
    <property type="entry name" value="PRK05421.1-4"/>
    <property type="match status" value="1"/>
</dbReference>